<evidence type="ECO:0008006" key="3">
    <source>
        <dbReference type="Google" id="ProtNLM"/>
    </source>
</evidence>
<sequence>MVRSSDEAVGDDAVVAATGQPRAYWFELLDAHDAMTWPHSDIATWLLSAQGVDGWWAQSLTVSYEQARGRREPGQREDGTFEVSPSKSLDCTLVRAYELVADDAERADWLDPALFEVRAGDRSEVLASTPSKSVRLAWPTGAVGAPDDRTGRVVVTFFQPTDVTGAPAGKVRVAITHAGLTSSEDANTLRAFWKERLDALDAKCSEG</sequence>
<dbReference type="AlphaFoldDB" id="A0AA41U5Y9"/>
<reference evidence="1" key="1">
    <citation type="submission" date="2022-01" db="EMBL/GenBank/DDBJ databases">
        <title>Antribacter sp. nov., isolated from Guizhou of China.</title>
        <authorList>
            <person name="Chengliang C."/>
            <person name="Ya Z."/>
        </authorList>
    </citation>
    <scope>NUCLEOTIDE SEQUENCE</scope>
    <source>
        <strain evidence="1">KLBMP 9083</strain>
    </source>
</reference>
<dbReference type="SUPFAM" id="SSF55961">
    <property type="entry name" value="Bet v1-like"/>
    <property type="match status" value="1"/>
</dbReference>
<name>A0AA41U5Y9_9MICO</name>
<evidence type="ECO:0000313" key="1">
    <source>
        <dbReference type="EMBL" id="MCF4120508.1"/>
    </source>
</evidence>
<proteinExistence type="predicted"/>
<evidence type="ECO:0000313" key="2">
    <source>
        <dbReference type="Proteomes" id="UP001165405"/>
    </source>
</evidence>
<keyword evidence="2" id="KW-1185">Reference proteome</keyword>
<accession>A0AA41U5Y9</accession>
<protein>
    <recommendedName>
        <fullName evidence="3">SRPBCC domain-containing protein</fullName>
    </recommendedName>
</protein>
<dbReference type="Proteomes" id="UP001165405">
    <property type="component" value="Unassembled WGS sequence"/>
</dbReference>
<organism evidence="1 2">
    <name type="scientific">Antribacter soli</name>
    <dbReference type="NCBI Taxonomy" id="2910976"/>
    <lineage>
        <taxon>Bacteria</taxon>
        <taxon>Bacillati</taxon>
        <taxon>Actinomycetota</taxon>
        <taxon>Actinomycetes</taxon>
        <taxon>Micrococcales</taxon>
        <taxon>Promicromonosporaceae</taxon>
        <taxon>Antribacter</taxon>
    </lineage>
</organism>
<dbReference type="RefSeq" id="WP_236088283.1">
    <property type="nucleotide sequence ID" value="NZ_JAKGSG010000022.1"/>
</dbReference>
<dbReference type="EMBL" id="JAKGSG010000022">
    <property type="protein sequence ID" value="MCF4120508.1"/>
    <property type="molecule type" value="Genomic_DNA"/>
</dbReference>
<gene>
    <name evidence="1" type="ORF">L1785_05920</name>
</gene>
<comment type="caution">
    <text evidence="1">The sequence shown here is derived from an EMBL/GenBank/DDBJ whole genome shotgun (WGS) entry which is preliminary data.</text>
</comment>
<dbReference type="Gene3D" id="3.30.530.20">
    <property type="match status" value="1"/>
</dbReference>
<dbReference type="InterPro" id="IPR023393">
    <property type="entry name" value="START-like_dom_sf"/>
</dbReference>